<proteinExistence type="predicted"/>
<geneLocation type="plasmid" evidence="2">
    <name>pnfsy08</name>
</geneLocation>
<dbReference type="Proteomes" id="UP000232003">
    <property type="component" value="Plasmid pNFSY08"/>
</dbReference>
<accession>A0A2K8TAP8</accession>
<name>A0A2K8TAP8_9NOSO</name>
<keyword evidence="1" id="KW-0614">Plasmid</keyword>
<protein>
    <submittedName>
        <fullName evidence="1">Uncharacterized protein</fullName>
    </submittedName>
</protein>
<reference evidence="1 2" key="1">
    <citation type="submission" date="2017-11" db="EMBL/GenBank/DDBJ databases">
        <title>Complete genome of a free-living desiccation-tolerant cyanobacterium and its photosynthetic adaptation to extreme terrestrial habitat.</title>
        <authorList>
            <person name="Shang J."/>
        </authorList>
    </citation>
    <scope>NUCLEOTIDE SEQUENCE [LARGE SCALE GENOMIC DNA]</scope>
    <source>
        <strain evidence="1 2">CCNUN1</strain>
        <plasmid evidence="2">pnfsy08</plasmid>
    </source>
</reference>
<dbReference type="AlphaFoldDB" id="A0A2K8TAP8"/>
<evidence type="ECO:0000313" key="2">
    <source>
        <dbReference type="Proteomes" id="UP000232003"/>
    </source>
</evidence>
<dbReference type="EMBL" id="CP024793">
    <property type="protein sequence ID" value="AUB44663.1"/>
    <property type="molecule type" value="Genomic_DNA"/>
</dbReference>
<gene>
    <name evidence="1" type="ORF">COO91_10901</name>
</gene>
<dbReference type="KEGG" id="nfl:COO91_10901"/>
<keyword evidence="2" id="KW-1185">Reference proteome</keyword>
<sequence length="40" mass="4889">MARYQKLLECQYLRKTDPHCDRKRAGETAPSHRNYLRRLI</sequence>
<evidence type="ECO:0000313" key="1">
    <source>
        <dbReference type="EMBL" id="AUB44663.1"/>
    </source>
</evidence>
<organism evidence="1 2">
    <name type="scientific">Nostoc flagelliforme CCNUN1</name>
    <dbReference type="NCBI Taxonomy" id="2038116"/>
    <lineage>
        <taxon>Bacteria</taxon>
        <taxon>Bacillati</taxon>
        <taxon>Cyanobacteriota</taxon>
        <taxon>Cyanophyceae</taxon>
        <taxon>Nostocales</taxon>
        <taxon>Nostocaceae</taxon>
        <taxon>Nostoc</taxon>
    </lineage>
</organism>